<proteinExistence type="predicted"/>
<comment type="caution">
    <text evidence="2">The sequence shown here is derived from an EMBL/GenBank/DDBJ whole genome shotgun (WGS) entry which is preliminary data.</text>
</comment>
<organism evidence="2 3">
    <name type="scientific">Lentinula lateritia</name>
    <dbReference type="NCBI Taxonomy" id="40482"/>
    <lineage>
        <taxon>Eukaryota</taxon>
        <taxon>Fungi</taxon>
        <taxon>Dikarya</taxon>
        <taxon>Basidiomycota</taxon>
        <taxon>Agaricomycotina</taxon>
        <taxon>Agaricomycetes</taxon>
        <taxon>Agaricomycetidae</taxon>
        <taxon>Agaricales</taxon>
        <taxon>Marasmiineae</taxon>
        <taxon>Omphalotaceae</taxon>
        <taxon>Lentinula</taxon>
    </lineage>
</organism>
<reference evidence="2" key="1">
    <citation type="submission" date="2022-08" db="EMBL/GenBank/DDBJ databases">
        <authorList>
            <consortium name="DOE Joint Genome Institute"/>
            <person name="Min B."/>
            <person name="Riley R."/>
            <person name="Sierra-Patev S."/>
            <person name="Naranjo-Ortiz M."/>
            <person name="Looney B."/>
            <person name="Konkel Z."/>
            <person name="Slot J.C."/>
            <person name="Sakamoto Y."/>
            <person name="Steenwyk J.L."/>
            <person name="Rokas A."/>
            <person name="Carro J."/>
            <person name="Camarero S."/>
            <person name="Ferreira P."/>
            <person name="Molpeceres G."/>
            <person name="Ruiz-Duenas F.J."/>
            <person name="Serrano A."/>
            <person name="Henrissat B."/>
            <person name="Drula E."/>
            <person name="Hughes K.W."/>
            <person name="Mata J.L."/>
            <person name="Ishikawa N.K."/>
            <person name="Vargas-Isla R."/>
            <person name="Ushijima S."/>
            <person name="Smith C.A."/>
            <person name="Ahrendt S."/>
            <person name="Andreopoulos W."/>
            <person name="He G."/>
            <person name="Labutti K."/>
            <person name="Lipzen A."/>
            <person name="Ng V."/>
            <person name="Sandor L."/>
            <person name="Barry K."/>
            <person name="Martinez A.T."/>
            <person name="Xiao Y."/>
            <person name="Gibbons J.G."/>
            <person name="Terashima K."/>
            <person name="Hibbett D.S."/>
            <person name="Grigoriev I.V."/>
        </authorList>
    </citation>
    <scope>NUCLEOTIDE SEQUENCE</scope>
    <source>
        <strain evidence="2">Sp2 HRB7682 ss15</strain>
    </source>
</reference>
<name>A0A9W9ALT6_9AGAR</name>
<feature type="region of interest" description="Disordered" evidence="1">
    <location>
        <begin position="1"/>
        <end position="44"/>
    </location>
</feature>
<evidence type="ECO:0000256" key="1">
    <source>
        <dbReference type="SAM" id="MobiDB-lite"/>
    </source>
</evidence>
<dbReference type="AlphaFoldDB" id="A0A9W9ALT6"/>
<sequence>MVSIRYRNDESDRNKLGDATDLSDQDKDKNVKPEDHKEAKFRQRQNTLVGFSSLPLTSRFIEETLKNMPADDINGEVEEVSHTYRKIPWSSPLITQFYDKLEQQNAK</sequence>
<evidence type="ECO:0000313" key="2">
    <source>
        <dbReference type="EMBL" id="KAJ4484389.1"/>
    </source>
</evidence>
<evidence type="ECO:0000313" key="3">
    <source>
        <dbReference type="Proteomes" id="UP001150238"/>
    </source>
</evidence>
<reference evidence="2" key="2">
    <citation type="journal article" date="2023" name="Proc. Natl. Acad. Sci. U.S.A.">
        <title>A global phylogenomic analysis of the shiitake genus Lentinula.</title>
        <authorList>
            <person name="Sierra-Patev S."/>
            <person name="Min B."/>
            <person name="Naranjo-Ortiz M."/>
            <person name="Looney B."/>
            <person name="Konkel Z."/>
            <person name="Slot J.C."/>
            <person name="Sakamoto Y."/>
            <person name="Steenwyk J.L."/>
            <person name="Rokas A."/>
            <person name="Carro J."/>
            <person name="Camarero S."/>
            <person name="Ferreira P."/>
            <person name="Molpeceres G."/>
            <person name="Ruiz-Duenas F.J."/>
            <person name="Serrano A."/>
            <person name="Henrissat B."/>
            <person name="Drula E."/>
            <person name="Hughes K.W."/>
            <person name="Mata J.L."/>
            <person name="Ishikawa N.K."/>
            <person name="Vargas-Isla R."/>
            <person name="Ushijima S."/>
            <person name="Smith C.A."/>
            <person name="Donoghue J."/>
            <person name="Ahrendt S."/>
            <person name="Andreopoulos W."/>
            <person name="He G."/>
            <person name="LaButti K."/>
            <person name="Lipzen A."/>
            <person name="Ng V."/>
            <person name="Riley R."/>
            <person name="Sandor L."/>
            <person name="Barry K."/>
            <person name="Martinez A.T."/>
            <person name="Xiao Y."/>
            <person name="Gibbons J.G."/>
            <person name="Terashima K."/>
            <person name="Grigoriev I.V."/>
            <person name="Hibbett D."/>
        </authorList>
    </citation>
    <scope>NUCLEOTIDE SEQUENCE</scope>
    <source>
        <strain evidence="2">Sp2 HRB7682 ss15</strain>
    </source>
</reference>
<protein>
    <submittedName>
        <fullName evidence="2">Uncharacterized protein</fullName>
    </submittedName>
</protein>
<feature type="compositionally biased region" description="Basic and acidic residues" evidence="1">
    <location>
        <begin position="1"/>
        <end position="41"/>
    </location>
</feature>
<accession>A0A9W9ALT6</accession>
<dbReference type="EMBL" id="JANVFS010000012">
    <property type="protein sequence ID" value="KAJ4484389.1"/>
    <property type="molecule type" value="Genomic_DNA"/>
</dbReference>
<dbReference type="Proteomes" id="UP001150238">
    <property type="component" value="Unassembled WGS sequence"/>
</dbReference>
<gene>
    <name evidence="2" type="ORF">C8J55DRAFT_559549</name>
</gene>